<evidence type="ECO:0000313" key="7">
    <source>
        <dbReference type="EMBL" id="MEQ2466947.1"/>
    </source>
</evidence>
<comment type="subcellular location">
    <subcellularLocation>
        <location evidence="1">Cell membrane</location>
        <topology evidence="1">Multi-pass membrane protein</topology>
    </subcellularLocation>
</comment>
<sequence length="355" mass="40285">MITALINNKIVGGRIVKTGIAVLLTSVFCYLLEWPVMFAVITSIVTIEPTARDSIKKAFIRFPASAIGAAYAVLFTYLLGDQPYTYTIVALGTLFTCHKLRLHAGILVATLTGVAMISTVHDHYTLSFFVRLGTTGIGLIVSSLVNLLVIHPDYSKGIMDKIRFLSAEAGNFLQMRGKEIIAQQPLHKSTKNTFDVLRKNLDRIETLCSYQKMEWKLYHSSRESMKLFHYEYKKVAILRQLIYHLGLLSSSNFTKISLSDEKKEEMMNAIGHIQEIIEMDDVKELDSAISKTLLIQSCRLLPSELKEEINSDNNWKITYLFMELVCIGDLLKELKQIERIEERKKLSCYSSIQSL</sequence>
<reference evidence="7 8" key="1">
    <citation type="submission" date="2024-03" db="EMBL/GenBank/DDBJ databases">
        <title>Human intestinal bacterial collection.</title>
        <authorList>
            <person name="Pauvert C."/>
            <person name="Hitch T.C.A."/>
            <person name="Clavel T."/>
        </authorList>
    </citation>
    <scope>NUCLEOTIDE SEQUENCE [LARGE SCALE GENOMIC DNA]</scope>
    <source>
        <strain evidence="7 8">CLA-SR-H024</strain>
    </source>
</reference>
<evidence type="ECO:0000256" key="6">
    <source>
        <dbReference type="SAM" id="Phobius"/>
    </source>
</evidence>
<gene>
    <name evidence="7" type="ORF">WMO63_14910</name>
</gene>
<feature type="transmembrane region" description="Helical" evidence="6">
    <location>
        <begin position="20"/>
        <end position="47"/>
    </location>
</feature>
<keyword evidence="8" id="KW-1185">Reference proteome</keyword>
<accession>A0ABV1F0S0</accession>
<evidence type="ECO:0000256" key="4">
    <source>
        <dbReference type="ARBA" id="ARBA00022989"/>
    </source>
</evidence>
<protein>
    <submittedName>
        <fullName evidence="7">Aromatic acid exporter family protein</fullName>
    </submittedName>
</protein>
<evidence type="ECO:0000256" key="3">
    <source>
        <dbReference type="ARBA" id="ARBA00022692"/>
    </source>
</evidence>
<comment type="caution">
    <text evidence="7">The sequence shown here is derived from an EMBL/GenBank/DDBJ whole genome shotgun (WGS) entry which is preliminary data.</text>
</comment>
<keyword evidence="3 6" id="KW-0812">Transmembrane</keyword>
<feature type="transmembrane region" description="Helical" evidence="6">
    <location>
        <begin position="128"/>
        <end position="150"/>
    </location>
</feature>
<dbReference type="InterPro" id="IPR010343">
    <property type="entry name" value="ArAE_1"/>
</dbReference>
<evidence type="ECO:0000313" key="8">
    <source>
        <dbReference type="Proteomes" id="UP001465426"/>
    </source>
</evidence>
<evidence type="ECO:0000256" key="2">
    <source>
        <dbReference type="ARBA" id="ARBA00022475"/>
    </source>
</evidence>
<keyword evidence="2" id="KW-1003">Cell membrane</keyword>
<organism evidence="7 8">
    <name type="scientific">Niallia hominis</name>
    <dbReference type="NCBI Taxonomy" id="3133173"/>
    <lineage>
        <taxon>Bacteria</taxon>
        <taxon>Bacillati</taxon>
        <taxon>Bacillota</taxon>
        <taxon>Bacilli</taxon>
        <taxon>Bacillales</taxon>
        <taxon>Bacillaceae</taxon>
        <taxon>Niallia</taxon>
    </lineage>
</organism>
<dbReference type="Proteomes" id="UP001465426">
    <property type="component" value="Unassembled WGS sequence"/>
</dbReference>
<dbReference type="EMBL" id="JBBMFN010000038">
    <property type="protein sequence ID" value="MEQ2466947.1"/>
    <property type="molecule type" value="Genomic_DNA"/>
</dbReference>
<feature type="transmembrane region" description="Helical" evidence="6">
    <location>
        <begin position="59"/>
        <end position="80"/>
    </location>
</feature>
<keyword evidence="5 6" id="KW-0472">Membrane</keyword>
<evidence type="ECO:0000256" key="5">
    <source>
        <dbReference type="ARBA" id="ARBA00023136"/>
    </source>
</evidence>
<proteinExistence type="predicted"/>
<feature type="transmembrane region" description="Helical" evidence="6">
    <location>
        <begin position="100"/>
        <end position="121"/>
    </location>
</feature>
<evidence type="ECO:0000256" key="1">
    <source>
        <dbReference type="ARBA" id="ARBA00004651"/>
    </source>
</evidence>
<dbReference type="Pfam" id="PF06081">
    <property type="entry name" value="ArAE_1"/>
    <property type="match status" value="1"/>
</dbReference>
<keyword evidence="4 6" id="KW-1133">Transmembrane helix</keyword>
<dbReference type="RefSeq" id="WP_349205026.1">
    <property type="nucleotide sequence ID" value="NZ_JBBMFN010000038.1"/>
</dbReference>
<name>A0ABV1F0S0_9BACI</name>